<dbReference type="Pfam" id="PF01381">
    <property type="entry name" value="HTH_3"/>
    <property type="match status" value="1"/>
</dbReference>
<dbReference type="GO" id="GO:0005829">
    <property type="term" value="C:cytosol"/>
    <property type="evidence" value="ECO:0007669"/>
    <property type="project" value="TreeGrafter"/>
</dbReference>
<feature type="transmembrane region" description="Helical" evidence="7">
    <location>
        <begin position="81"/>
        <end position="102"/>
    </location>
</feature>
<reference evidence="10" key="1">
    <citation type="submission" date="2016-11" db="EMBL/GenBank/DDBJ databases">
        <authorList>
            <person name="Varghese N."/>
            <person name="Submissions S."/>
        </authorList>
    </citation>
    <scope>NUCLEOTIDE SEQUENCE [LARGE SCALE GENOMIC DNA]</scope>
    <source>
        <strain evidence="10">DSM 100572</strain>
    </source>
</reference>
<dbReference type="STRING" id="1195760.SAMN05444281_1040"/>
<proteinExistence type="predicted"/>
<evidence type="ECO:0000256" key="3">
    <source>
        <dbReference type="ARBA" id="ARBA00022989"/>
    </source>
</evidence>
<dbReference type="CDD" id="cd00093">
    <property type="entry name" value="HTH_XRE"/>
    <property type="match status" value="1"/>
</dbReference>
<evidence type="ECO:0000313" key="10">
    <source>
        <dbReference type="Proteomes" id="UP000184109"/>
    </source>
</evidence>
<sequence>MKNKNLAKKVKDLRKRKGISQEELSENSNLSLRTIQRIENGESEPTGDSLKKISNALNITPDELIDWAEIEDNGFLKAMNLSALTFIFFPLLGIIVPLIMWTSKKDKLKNINKIGKDIINFEITWTLIVFTGFIINVIFLAKDFGSNGMLTPSFIISSQIRILIFLIIMYGLNILLILINTYKIHKNKEIFYYPKIRFIRN</sequence>
<feature type="region of interest" description="Disordered" evidence="6">
    <location>
        <begin position="1"/>
        <end position="27"/>
    </location>
</feature>
<evidence type="ECO:0000256" key="2">
    <source>
        <dbReference type="ARBA" id="ARBA00022692"/>
    </source>
</evidence>
<comment type="subcellular location">
    <subcellularLocation>
        <location evidence="1">Membrane</location>
        <topology evidence="1">Multi-pass membrane protein</topology>
    </subcellularLocation>
</comment>
<dbReference type="RefSeq" id="WP_073118998.1">
    <property type="nucleotide sequence ID" value="NZ_BMEN01000002.1"/>
</dbReference>
<keyword evidence="10" id="KW-1185">Reference proteome</keyword>
<evidence type="ECO:0000256" key="1">
    <source>
        <dbReference type="ARBA" id="ARBA00004141"/>
    </source>
</evidence>
<dbReference type="Gene3D" id="1.10.260.40">
    <property type="entry name" value="lambda repressor-like DNA-binding domains"/>
    <property type="match status" value="1"/>
</dbReference>
<accession>A0A1M5U524</accession>
<protein>
    <submittedName>
        <fullName evidence="9">Helix-turn-helix</fullName>
    </submittedName>
</protein>
<dbReference type="EMBL" id="FQXQ01000002">
    <property type="protein sequence ID" value="SHH58122.1"/>
    <property type="molecule type" value="Genomic_DNA"/>
</dbReference>
<evidence type="ECO:0000259" key="8">
    <source>
        <dbReference type="PROSITE" id="PS50943"/>
    </source>
</evidence>
<name>A0A1M5U524_9FLAO</name>
<dbReference type="Proteomes" id="UP000184109">
    <property type="component" value="Unassembled WGS sequence"/>
</dbReference>
<feature type="transmembrane region" description="Helical" evidence="7">
    <location>
        <begin position="160"/>
        <end position="179"/>
    </location>
</feature>
<dbReference type="SUPFAM" id="SSF47413">
    <property type="entry name" value="lambda repressor-like DNA-binding domains"/>
    <property type="match status" value="1"/>
</dbReference>
<dbReference type="InterPro" id="IPR010982">
    <property type="entry name" value="Lambda_DNA-bd_dom_sf"/>
</dbReference>
<feature type="transmembrane region" description="Helical" evidence="7">
    <location>
        <begin position="123"/>
        <end position="140"/>
    </location>
</feature>
<gene>
    <name evidence="9" type="ORF">SAMN05444281_1040</name>
</gene>
<dbReference type="GO" id="GO:0003677">
    <property type="term" value="F:DNA binding"/>
    <property type="evidence" value="ECO:0007669"/>
    <property type="project" value="UniProtKB-KW"/>
</dbReference>
<dbReference type="InterPro" id="IPR001387">
    <property type="entry name" value="Cro/C1-type_HTH"/>
</dbReference>
<evidence type="ECO:0000256" key="4">
    <source>
        <dbReference type="ARBA" id="ARBA00023125"/>
    </source>
</evidence>
<evidence type="ECO:0000313" key="9">
    <source>
        <dbReference type="EMBL" id="SHH58122.1"/>
    </source>
</evidence>
<evidence type="ECO:0000256" key="6">
    <source>
        <dbReference type="SAM" id="MobiDB-lite"/>
    </source>
</evidence>
<dbReference type="SMART" id="SM00530">
    <property type="entry name" value="HTH_XRE"/>
    <property type="match status" value="1"/>
</dbReference>
<feature type="compositionally biased region" description="Basic residues" evidence="6">
    <location>
        <begin position="1"/>
        <end position="18"/>
    </location>
</feature>
<evidence type="ECO:0000256" key="5">
    <source>
        <dbReference type="ARBA" id="ARBA00023136"/>
    </source>
</evidence>
<dbReference type="OrthoDB" id="1357763at2"/>
<dbReference type="Pfam" id="PF09685">
    <property type="entry name" value="MamF_MmsF"/>
    <property type="match status" value="1"/>
</dbReference>
<feature type="domain" description="HTH cro/C1-type" evidence="8">
    <location>
        <begin position="10"/>
        <end position="64"/>
    </location>
</feature>
<keyword evidence="2 7" id="KW-0812">Transmembrane</keyword>
<dbReference type="PROSITE" id="PS50943">
    <property type="entry name" value="HTH_CROC1"/>
    <property type="match status" value="1"/>
</dbReference>
<dbReference type="PANTHER" id="PTHR46797:SF1">
    <property type="entry name" value="METHYLPHOSPHONATE SYNTHASE"/>
    <property type="match status" value="1"/>
</dbReference>
<dbReference type="InterPro" id="IPR050807">
    <property type="entry name" value="TransReg_Diox_bact_type"/>
</dbReference>
<dbReference type="InterPro" id="IPR019109">
    <property type="entry name" value="MamF_MmsF"/>
</dbReference>
<keyword evidence="3 7" id="KW-1133">Transmembrane helix</keyword>
<dbReference type="AlphaFoldDB" id="A0A1M5U524"/>
<keyword evidence="4" id="KW-0238">DNA-binding</keyword>
<keyword evidence="5 7" id="KW-0472">Membrane</keyword>
<organism evidence="9 10">
    <name type="scientific">Wenyingzhuangia marina</name>
    <dbReference type="NCBI Taxonomy" id="1195760"/>
    <lineage>
        <taxon>Bacteria</taxon>
        <taxon>Pseudomonadati</taxon>
        <taxon>Bacteroidota</taxon>
        <taxon>Flavobacteriia</taxon>
        <taxon>Flavobacteriales</taxon>
        <taxon>Flavobacteriaceae</taxon>
        <taxon>Wenyingzhuangia</taxon>
    </lineage>
</organism>
<evidence type="ECO:0000256" key="7">
    <source>
        <dbReference type="SAM" id="Phobius"/>
    </source>
</evidence>
<dbReference type="GO" id="GO:0003700">
    <property type="term" value="F:DNA-binding transcription factor activity"/>
    <property type="evidence" value="ECO:0007669"/>
    <property type="project" value="TreeGrafter"/>
</dbReference>
<dbReference type="PANTHER" id="PTHR46797">
    <property type="entry name" value="HTH-TYPE TRANSCRIPTIONAL REGULATOR"/>
    <property type="match status" value="1"/>
</dbReference>